<accession>A0A7D9JUJ6</accession>
<dbReference type="Gene3D" id="3.30.460.90">
    <property type="match status" value="1"/>
</dbReference>
<dbReference type="AlphaFoldDB" id="A0A7D9JUJ6"/>
<protein>
    <submittedName>
        <fullName evidence="2">Uncharacterized protein</fullName>
    </submittedName>
</protein>
<feature type="compositionally biased region" description="Polar residues" evidence="1">
    <location>
        <begin position="9"/>
        <end position="23"/>
    </location>
</feature>
<proteinExistence type="predicted"/>
<feature type="region of interest" description="Disordered" evidence="1">
    <location>
        <begin position="1"/>
        <end position="23"/>
    </location>
</feature>
<name>A0A7D9JUJ6_PARCT</name>
<sequence>MEPVREDVPSSQACENGTPKTPYTTTIYNEHNERIRLIEAERERNKSIVKWLTKTSLLELCEENSVGEFHLVEECQEEHCLIAKQVFRLMTDLVQKCSEIDPRFESKLLWTGSSVEGTKMWLPDEFDFLMELVGLRGNCEYDNSFLFLSKLFVKKKECRELWLNLCRHKDSPALSPLKLKDHFTILVRKAASLLDKSKYQNIRFEDEPYMRN</sequence>
<gene>
    <name evidence="2" type="ORF">PACLA_8A062909</name>
</gene>
<feature type="non-terminal residue" evidence="2">
    <location>
        <position position="212"/>
    </location>
</feature>
<dbReference type="OrthoDB" id="5950802at2759"/>
<dbReference type="Proteomes" id="UP001152795">
    <property type="component" value="Unassembled WGS sequence"/>
</dbReference>
<reference evidence="2" key="1">
    <citation type="submission" date="2020-04" db="EMBL/GenBank/DDBJ databases">
        <authorList>
            <person name="Alioto T."/>
            <person name="Alioto T."/>
            <person name="Gomez Garrido J."/>
        </authorList>
    </citation>
    <scope>NUCLEOTIDE SEQUENCE</scope>
    <source>
        <strain evidence="2">A484AB</strain>
    </source>
</reference>
<dbReference type="EMBL" id="CACRXK020021899">
    <property type="protein sequence ID" value="CAB4036316.1"/>
    <property type="molecule type" value="Genomic_DNA"/>
</dbReference>
<evidence type="ECO:0000313" key="3">
    <source>
        <dbReference type="Proteomes" id="UP001152795"/>
    </source>
</evidence>
<evidence type="ECO:0000313" key="2">
    <source>
        <dbReference type="EMBL" id="CAB4036316.1"/>
    </source>
</evidence>
<organism evidence="2 3">
    <name type="scientific">Paramuricea clavata</name>
    <name type="common">Red gorgonian</name>
    <name type="synonym">Violescent sea-whip</name>
    <dbReference type="NCBI Taxonomy" id="317549"/>
    <lineage>
        <taxon>Eukaryota</taxon>
        <taxon>Metazoa</taxon>
        <taxon>Cnidaria</taxon>
        <taxon>Anthozoa</taxon>
        <taxon>Octocorallia</taxon>
        <taxon>Malacalcyonacea</taxon>
        <taxon>Plexauridae</taxon>
        <taxon>Paramuricea</taxon>
    </lineage>
</organism>
<keyword evidence="3" id="KW-1185">Reference proteome</keyword>
<evidence type="ECO:0000256" key="1">
    <source>
        <dbReference type="SAM" id="MobiDB-lite"/>
    </source>
</evidence>
<comment type="caution">
    <text evidence="2">The sequence shown here is derived from an EMBL/GenBank/DDBJ whole genome shotgun (WGS) entry which is preliminary data.</text>
</comment>